<dbReference type="Gene3D" id="3.20.20.150">
    <property type="entry name" value="Divalent-metal-dependent TIM barrel enzymes"/>
    <property type="match status" value="1"/>
</dbReference>
<dbReference type="InterPro" id="IPR036237">
    <property type="entry name" value="Xyl_isomerase-like_sf"/>
</dbReference>
<reference evidence="1 2" key="1">
    <citation type="submission" date="2024-09" db="EMBL/GenBank/DDBJ databases">
        <authorList>
            <person name="Sun Q."/>
            <person name="Mori K."/>
        </authorList>
    </citation>
    <scope>NUCLEOTIDE SEQUENCE [LARGE SCALE GENOMIC DNA]</scope>
    <source>
        <strain evidence="1 2">JCM 11201</strain>
    </source>
</reference>
<keyword evidence="2" id="KW-1185">Reference proteome</keyword>
<organism evidence="1 2">
    <name type="scientific">Ectobacillus funiculus</name>
    <dbReference type="NCBI Taxonomy" id="137993"/>
    <lineage>
        <taxon>Bacteria</taxon>
        <taxon>Bacillati</taxon>
        <taxon>Bacillota</taxon>
        <taxon>Bacilli</taxon>
        <taxon>Bacillales</taxon>
        <taxon>Bacillaceae</taxon>
        <taxon>Ectobacillus</taxon>
    </lineage>
</organism>
<dbReference type="PROSITE" id="PS50276">
    <property type="entry name" value="PANCREATIC_HORMONE_2"/>
    <property type="match status" value="1"/>
</dbReference>
<protein>
    <recommendedName>
        <fullName evidence="3">Sugar phosphate isomerase/epimerase</fullName>
    </recommendedName>
</protein>
<dbReference type="Proteomes" id="UP001589609">
    <property type="component" value="Unassembled WGS sequence"/>
</dbReference>
<gene>
    <name evidence="1" type="ORF">ACFFMS_21045</name>
</gene>
<proteinExistence type="predicted"/>
<dbReference type="SUPFAM" id="SSF51658">
    <property type="entry name" value="Xylose isomerase-like"/>
    <property type="match status" value="1"/>
</dbReference>
<sequence length="108" mass="12398">MKLAFSTLGCPEWDLDTIISNAVENGYHGIDFRGYLGELNIFTFSAFSTNIKETVRKLQDASLEIPCFSSSIQLFTTLHEELGQYLYELRSYANILTRRIYGFLAERL</sequence>
<dbReference type="RefSeq" id="WP_379951049.1">
    <property type="nucleotide sequence ID" value="NZ_JBHMAF010000167.1"/>
</dbReference>
<dbReference type="EMBL" id="JBHMAF010000167">
    <property type="protein sequence ID" value="MFB9760771.1"/>
    <property type="molecule type" value="Genomic_DNA"/>
</dbReference>
<evidence type="ECO:0008006" key="3">
    <source>
        <dbReference type="Google" id="ProtNLM"/>
    </source>
</evidence>
<name>A0ABV5WJH3_9BACI</name>
<evidence type="ECO:0000313" key="2">
    <source>
        <dbReference type="Proteomes" id="UP001589609"/>
    </source>
</evidence>
<accession>A0ABV5WJH3</accession>
<evidence type="ECO:0000313" key="1">
    <source>
        <dbReference type="EMBL" id="MFB9760771.1"/>
    </source>
</evidence>
<comment type="caution">
    <text evidence="1">The sequence shown here is derived from an EMBL/GenBank/DDBJ whole genome shotgun (WGS) entry which is preliminary data.</text>
</comment>